<dbReference type="Proteomes" id="UP000215027">
    <property type="component" value="Chromosome I"/>
</dbReference>
<evidence type="ECO:0000256" key="2">
    <source>
        <dbReference type="ARBA" id="ARBA00022448"/>
    </source>
</evidence>
<reference evidence="9" key="1">
    <citation type="submission" date="2016-01" db="EMBL/GenBank/DDBJ databases">
        <authorList>
            <person name="Mcilroy J.S."/>
            <person name="Karst M S."/>
            <person name="Albertsen M."/>
        </authorList>
    </citation>
    <scope>NUCLEOTIDE SEQUENCE</scope>
    <source>
        <strain evidence="9">Cfx-K</strain>
    </source>
</reference>
<dbReference type="Pfam" id="PF19300">
    <property type="entry name" value="BPD_transp_1_N"/>
    <property type="match status" value="1"/>
</dbReference>
<evidence type="ECO:0000256" key="3">
    <source>
        <dbReference type="ARBA" id="ARBA00022475"/>
    </source>
</evidence>
<feature type="transmembrane region" description="Helical" evidence="7">
    <location>
        <begin position="362"/>
        <end position="388"/>
    </location>
</feature>
<dbReference type="GO" id="GO:0005886">
    <property type="term" value="C:plasma membrane"/>
    <property type="evidence" value="ECO:0007669"/>
    <property type="project" value="UniProtKB-SubCell"/>
</dbReference>
<comment type="similarity">
    <text evidence="7">Belongs to the binding-protein-dependent transport system permease family.</text>
</comment>
<dbReference type="InterPro" id="IPR000515">
    <property type="entry name" value="MetI-like"/>
</dbReference>
<dbReference type="KEGG" id="pbf:CFX0092_A0992"/>
<dbReference type="PANTHER" id="PTHR30465">
    <property type="entry name" value="INNER MEMBRANE ABC TRANSPORTER"/>
    <property type="match status" value="1"/>
</dbReference>
<dbReference type="SUPFAM" id="SSF161098">
    <property type="entry name" value="MetI-like"/>
    <property type="match status" value="1"/>
</dbReference>
<dbReference type="Gene3D" id="1.10.3720.10">
    <property type="entry name" value="MetI-like"/>
    <property type="match status" value="1"/>
</dbReference>
<feature type="transmembrane region" description="Helical" evidence="7">
    <location>
        <begin position="259"/>
        <end position="277"/>
    </location>
</feature>
<dbReference type="OrthoDB" id="9772184at2"/>
<feature type="domain" description="ABC transmembrane type-1" evidence="8">
    <location>
        <begin position="157"/>
        <end position="381"/>
    </location>
</feature>
<dbReference type="PROSITE" id="PS50928">
    <property type="entry name" value="ABC_TM1"/>
    <property type="match status" value="1"/>
</dbReference>
<keyword evidence="6 7" id="KW-0472">Membrane</keyword>
<keyword evidence="4 7" id="KW-0812">Transmembrane</keyword>
<dbReference type="GO" id="GO:0055085">
    <property type="term" value="P:transmembrane transport"/>
    <property type="evidence" value="ECO:0007669"/>
    <property type="project" value="InterPro"/>
</dbReference>
<dbReference type="AlphaFoldDB" id="A0A160T2Z3"/>
<dbReference type="CDD" id="cd06261">
    <property type="entry name" value="TM_PBP2"/>
    <property type="match status" value="1"/>
</dbReference>
<evidence type="ECO:0000256" key="6">
    <source>
        <dbReference type="ARBA" id="ARBA00023136"/>
    </source>
</evidence>
<organism evidence="9 10">
    <name type="scientific">Candidatus Promineifilum breve</name>
    <dbReference type="NCBI Taxonomy" id="1806508"/>
    <lineage>
        <taxon>Bacteria</taxon>
        <taxon>Bacillati</taxon>
        <taxon>Chloroflexota</taxon>
        <taxon>Ardenticatenia</taxon>
        <taxon>Candidatus Promineifilales</taxon>
        <taxon>Candidatus Promineifilaceae</taxon>
        <taxon>Candidatus Promineifilum</taxon>
    </lineage>
</organism>
<evidence type="ECO:0000259" key="8">
    <source>
        <dbReference type="PROSITE" id="PS50928"/>
    </source>
</evidence>
<proteinExistence type="inferred from homology"/>
<dbReference type="InterPro" id="IPR035906">
    <property type="entry name" value="MetI-like_sf"/>
</dbReference>
<name>A0A160T2Z3_9CHLR</name>
<evidence type="ECO:0000256" key="5">
    <source>
        <dbReference type="ARBA" id="ARBA00022989"/>
    </source>
</evidence>
<dbReference type="EMBL" id="LN890655">
    <property type="protein sequence ID" value="CUS02870.2"/>
    <property type="molecule type" value="Genomic_DNA"/>
</dbReference>
<dbReference type="InterPro" id="IPR045621">
    <property type="entry name" value="BPD_transp_1_N"/>
</dbReference>
<evidence type="ECO:0000256" key="4">
    <source>
        <dbReference type="ARBA" id="ARBA00022692"/>
    </source>
</evidence>
<evidence type="ECO:0000313" key="10">
    <source>
        <dbReference type="Proteomes" id="UP000215027"/>
    </source>
</evidence>
<evidence type="ECO:0000256" key="1">
    <source>
        <dbReference type="ARBA" id="ARBA00004651"/>
    </source>
</evidence>
<accession>A0A160T2Z3</accession>
<feature type="transmembrane region" description="Helical" evidence="7">
    <location>
        <begin position="317"/>
        <end position="342"/>
    </location>
</feature>
<keyword evidence="5 7" id="KW-1133">Transmembrane helix</keyword>
<gene>
    <name evidence="9" type="ORF">CFX0092_A0992</name>
</gene>
<feature type="transmembrane region" description="Helical" evidence="7">
    <location>
        <begin position="161"/>
        <end position="184"/>
    </location>
</feature>
<dbReference type="Pfam" id="PF00528">
    <property type="entry name" value="BPD_transp_1"/>
    <property type="match status" value="1"/>
</dbReference>
<dbReference type="PANTHER" id="PTHR30465:SF0">
    <property type="entry name" value="OLIGOPEPTIDE TRANSPORT SYSTEM PERMEASE PROTEIN APPB"/>
    <property type="match status" value="1"/>
</dbReference>
<comment type="subcellular location">
    <subcellularLocation>
        <location evidence="1 7">Cell membrane</location>
        <topology evidence="1 7">Multi-pass membrane protein</topology>
    </subcellularLocation>
</comment>
<feature type="transmembrane region" description="Helical" evidence="7">
    <location>
        <begin position="196"/>
        <end position="219"/>
    </location>
</feature>
<evidence type="ECO:0000313" key="9">
    <source>
        <dbReference type="EMBL" id="CUS02870.2"/>
    </source>
</evidence>
<keyword evidence="2 7" id="KW-0813">Transport</keyword>
<keyword evidence="10" id="KW-1185">Reference proteome</keyword>
<evidence type="ECO:0000256" key="7">
    <source>
        <dbReference type="RuleBase" id="RU363032"/>
    </source>
</evidence>
<sequence length="395" mass="43434">MTSYLIRRGLQMIVVVLLATVAIFALLNAVPGGPLSGLNMAVGAKNRLSPQEIARIEATLGLNKPFYLAYLTWLLGEDWVDEVGNAIGNPGSAEKMAVTGTWADFQSPGCQAAGGTNRGADPEKKFPCSRGVLRWDWGESWALARGQTVTSVIGSRIKNTLILMSTVTVISLLIAIPIGIISAVRQYSRMDYAVTTFSFFGISMPVFWFGLLMIILFTLKFREWGLPYFPSGDVFTTRVTPGSVQDVFNIVPGTLADRIVHLILPVTVLTLLYLAGWSRFMRSSMLEVLRQDYVRTARAKGLHERAVIAKHAARNALIPLITIVVFQIPGIFSGAILTETIFNYPGMGRLFIDALGRDDWPIVMAILFISAILVVFATLIGDILYTVVDPRIRFD</sequence>
<protein>
    <submittedName>
        <fullName evidence="9">Binding-protein-dependent transport systems inner membrane component</fullName>
    </submittedName>
</protein>
<dbReference type="RefSeq" id="WP_095042438.1">
    <property type="nucleotide sequence ID" value="NZ_LN890655.1"/>
</dbReference>
<keyword evidence="3" id="KW-1003">Cell membrane</keyword>